<sequence>MLNSSKRKGSLELDVDLEEGEVPKEEEDEVEPVSPLGVDLDPDDDERMWFKHPKAVRKAIRQKLWNSTLKVQPHKEGLSVRSRGFSSGTKFPL</sequence>
<reference evidence="2 3" key="1">
    <citation type="submission" date="2022-03" db="EMBL/GenBank/DDBJ databases">
        <authorList>
            <person name="Macdonald S."/>
            <person name="Ahmed S."/>
            <person name="Newling K."/>
        </authorList>
    </citation>
    <scope>NUCLEOTIDE SEQUENCE [LARGE SCALE GENOMIC DNA]</scope>
</reference>
<name>A0ABC8LLA1_ERUVS</name>
<dbReference type="EMBL" id="CAKOAT010612932">
    <property type="protein sequence ID" value="CAH8384341.1"/>
    <property type="molecule type" value="Genomic_DNA"/>
</dbReference>
<feature type="compositionally biased region" description="Acidic residues" evidence="1">
    <location>
        <begin position="13"/>
        <end position="31"/>
    </location>
</feature>
<organism evidence="2 3">
    <name type="scientific">Eruca vesicaria subsp. sativa</name>
    <name type="common">Garden rocket</name>
    <name type="synonym">Eruca sativa</name>
    <dbReference type="NCBI Taxonomy" id="29727"/>
    <lineage>
        <taxon>Eukaryota</taxon>
        <taxon>Viridiplantae</taxon>
        <taxon>Streptophyta</taxon>
        <taxon>Embryophyta</taxon>
        <taxon>Tracheophyta</taxon>
        <taxon>Spermatophyta</taxon>
        <taxon>Magnoliopsida</taxon>
        <taxon>eudicotyledons</taxon>
        <taxon>Gunneridae</taxon>
        <taxon>Pentapetalae</taxon>
        <taxon>rosids</taxon>
        <taxon>malvids</taxon>
        <taxon>Brassicales</taxon>
        <taxon>Brassicaceae</taxon>
        <taxon>Brassiceae</taxon>
        <taxon>Eruca</taxon>
    </lineage>
</organism>
<dbReference type="AlphaFoldDB" id="A0ABC8LLA1"/>
<dbReference type="Proteomes" id="UP001642260">
    <property type="component" value="Unassembled WGS sequence"/>
</dbReference>
<comment type="caution">
    <text evidence="2">The sequence shown here is derived from an EMBL/GenBank/DDBJ whole genome shotgun (WGS) entry which is preliminary data.</text>
</comment>
<keyword evidence="3" id="KW-1185">Reference proteome</keyword>
<evidence type="ECO:0000313" key="2">
    <source>
        <dbReference type="EMBL" id="CAH8384341.1"/>
    </source>
</evidence>
<protein>
    <submittedName>
        <fullName evidence="2">Uncharacterized protein</fullName>
    </submittedName>
</protein>
<accession>A0ABC8LLA1</accession>
<feature type="region of interest" description="Disordered" evidence="1">
    <location>
        <begin position="1"/>
        <end position="45"/>
    </location>
</feature>
<evidence type="ECO:0000313" key="3">
    <source>
        <dbReference type="Proteomes" id="UP001642260"/>
    </source>
</evidence>
<proteinExistence type="predicted"/>
<evidence type="ECO:0000256" key="1">
    <source>
        <dbReference type="SAM" id="MobiDB-lite"/>
    </source>
</evidence>
<gene>
    <name evidence="2" type="ORF">ERUC_LOCUS36824</name>
</gene>